<organism evidence="2 3">
    <name type="scientific">Agrococcus jenensis</name>
    <dbReference type="NCBI Taxonomy" id="46353"/>
    <lineage>
        <taxon>Bacteria</taxon>
        <taxon>Bacillati</taxon>
        <taxon>Actinomycetota</taxon>
        <taxon>Actinomycetes</taxon>
        <taxon>Micrococcales</taxon>
        <taxon>Microbacteriaceae</taxon>
        <taxon>Agrococcus</taxon>
    </lineage>
</organism>
<keyword evidence="3" id="KW-1185">Reference proteome</keyword>
<feature type="signal peptide" evidence="1">
    <location>
        <begin position="1"/>
        <end position="19"/>
    </location>
</feature>
<accession>A0A3N2AT73</accession>
<comment type="caution">
    <text evidence="2">The sequence shown here is derived from an EMBL/GenBank/DDBJ whole genome shotgun (WGS) entry which is preliminary data.</text>
</comment>
<keyword evidence="1" id="KW-0732">Signal</keyword>
<dbReference type="RefSeq" id="WP_123697194.1">
    <property type="nucleotide sequence ID" value="NZ_RKHJ01000001.1"/>
</dbReference>
<evidence type="ECO:0000313" key="3">
    <source>
        <dbReference type="Proteomes" id="UP000275456"/>
    </source>
</evidence>
<dbReference type="EMBL" id="RKHJ01000001">
    <property type="protein sequence ID" value="ROR66186.1"/>
    <property type="molecule type" value="Genomic_DNA"/>
</dbReference>
<protein>
    <recommendedName>
        <fullName evidence="4">Lipoprotein</fullName>
    </recommendedName>
</protein>
<dbReference type="AlphaFoldDB" id="A0A3N2AT73"/>
<evidence type="ECO:0008006" key="4">
    <source>
        <dbReference type="Google" id="ProtNLM"/>
    </source>
</evidence>
<evidence type="ECO:0000313" key="2">
    <source>
        <dbReference type="EMBL" id="ROR66186.1"/>
    </source>
</evidence>
<gene>
    <name evidence="2" type="ORF">EDD26_1564</name>
</gene>
<feature type="chain" id="PRO_5018047673" description="Lipoprotein" evidence="1">
    <location>
        <begin position="20"/>
        <end position="156"/>
    </location>
</feature>
<sequence>MQPRTVAAAAAAAVVVAFAATGCNILTPQATQIQYDASDGISGQTGTVEFHNAMLIGEPEGDALNLSVTFTNPGEATFLEVRVGEEVQEVRVATGVTTYGFPEQQLVFAADDIAYGGHRNVSFQADGAEPTGVEVQMISTEFVGYETLAPVEPAAD</sequence>
<dbReference type="PROSITE" id="PS51257">
    <property type="entry name" value="PROKAR_LIPOPROTEIN"/>
    <property type="match status" value="1"/>
</dbReference>
<reference evidence="2 3" key="1">
    <citation type="submission" date="2018-11" db="EMBL/GenBank/DDBJ databases">
        <title>Sequencing the genomes of 1000 actinobacteria strains.</title>
        <authorList>
            <person name="Klenk H.-P."/>
        </authorList>
    </citation>
    <scope>NUCLEOTIDE SEQUENCE [LARGE SCALE GENOMIC DNA]</scope>
    <source>
        <strain evidence="2 3">DSM 9580</strain>
    </source>
</reference>
<name>A0A3N2AT73_9MICO</name>
<evidence type="ECO:0000256" key="1">
    <source>
        <dbReference type="SAM" id="SignalP"/>
    </source>
</evidence>
<dbReference type="Proteomes" id="UP000275456">
    <property type="component" value="Unassembled WGS sequence"/>
</dbReference>
<dbReference type="OrthoDB" id="3267550at2"/>
<proteinExistence type="predicted"/>